<evidence type="ECO:0000313" key="2">
    <source>
        <dbReference type="Proteomes" id="UP000280091"/>
    </source>
</evidence>
<accession>A0A495RQ21</accession>
<dbReference type="RefSeq" id="WP_121366342.1">
    <property type="nucleotide sequence ID" value="NZ_RBXA01000010.1"/>
</dbReference>
<keyword evidence="2" id="KW-1185">Reference proteome</keyword>
<evidence type="ECO:0000313" key="1">
    <source>
        <dbReference type="EMBL" id="RKS89632.1"/>
    </source>
</evidence>
<sequence>MKKNYLLLIMVFCCFFNITQKSYGQEKSNKEKGRVYGSLEPTGISGNINFDELLHQVNYEDKLKQVLLKNSVSQVLIKSNDKKALDIFIKNNKSVCGITIVNNMEVQPENYNQLDLIVSYSAYQVEVVLSEVKGLIVEKKERYWIKMPTTQLR</sequence>
<comment type="caution">
    <text evidence="1">The sequence shown here is derived from an EMBL/GenBank/DDBJ whole genome shotgun (WGS) entry which is preliminary data.</text>
</comment>
<name>A0A495RQ21_9FLAO</name>
<dbReference type="Proteomes" id="UP000280091">
    <property type="component" value="Unassembled WGS sequence"/>
</dbReference>
<dbReference type="EMBL" id="RBXA01000010">
    <property type="protein sequence ID" value="RKS89632.1"/>
    <property type="molecule type" value="Genomic_DNA"/>
</dbReference>
<protein>
    <submittedName>
        <fullName evidence="1">Uncharacterized protein</fullName>
    </submittedName>
</protein>
<organism evidence="1 2">
    <name type="scientific">Flavobacterium limicola</name>
    <dbReference type="NCBI Taxonomy" id="180441"/>
    <lineage>
        <taxon>Bacteria</taxon>
        <taxon>Pseudomonadati</taxon>
        <taxon>Bacteroidota</taxon>
        <taxon>Flavobacteriia</taxon>
        <taxon>Flavobacteriales</taxon>
        <taxon>Flavobacteriaceae</taxon>
        <taxon>Flavobacterium</taxon>
    </lineage>
</organism>
<proteinExistence type="predicted"/>
<dbReference type="AlphaFoldDB" id="A0A495RQ21"/>
<gene>
    <name evidence="1" type="ORF">BC952_3121</name>
</gene>
<reference evidence="1 2" key="1">
    <citation type="submission" date="2018-10" db="EMBL/GenBank/DDBJ databases">
        <title>Genomic Encyclopedia of Archaeal and Bacterial Type Strains, Phase II (KMG-II): from individual species to whole genera.</title>
        <authorList>
            <person name="Goeker M."/>
        </authorList>
    </citation>
    <scope>NUCLEOTIDE SEQUENCE [LARGE SCALE GENOMIC DNA]</scope>
    <source>
        <strain evidence="1 2">DSM 15094</strain>
    </source>
</reference>